<reference evidence="1" key="1">
    <citation type="submission" date="2018-11" db="EMBL/GenBank/DDBJ databases">
        <authorList>
            <consortium name="Pathogen Informatics"/>
        </authorList>
    </citation>
    <scope>NUCLEOTIDE SEQUENCE</scope>
</reference>
<dbReference type="AlphaFoldDB" id="A0A3S5BQG1"/>
<accession>A0A3S5BQG1</accession>
<comment type="caution">
    <text evidence="1">The sequence shown here is derived from an EMBL/GenBank/DDBJ whole genome shotgun (WGS) entry which is preliminary data.</text>
</comment>
<proteinExistence type="predicted"/>
<dbReference type="Proteomes" id="UP000784294">
    <property type="component" value="Unassembled WGS sequence"/>
</dbReference>
<keyword evidence="2" id="KW-1185">Reference proteome</keyword>
<organism evidence="1 2">
    <name type="scientific">Protopolystoma xenopodis</name>
    <dbReference type="NCBI Taxonomy" id="117903"/>
    <lineage>
        <taxon>Eukaryota</taxon>
        <taxon>Metazoa</taxon>
        <taxon>Spiralia</taxon>
        <taxon>Lophotrochozoa</taxon>
        <taxon>Platyhelminthes</taxon>
        <taxon>Monogenea</taxon>
        <taxon>Polyopisthocotylea</taxon>
        <taxon>Polystomatidea</taxon>
        <taxon>Polystomatidae</taxon>
        <taxon>Protopolystoma</taxon>
    </lineage>
</organism>
<dbReference type="EMBL" id="CAAALY010248046">
    <property type="protein sequence ID" value="VEL34625.1"/>
    <property type="molecule type" value="Genomic_DNA"/>
</dbReference>
<sequence length="108" mass="12564">MSSSSDNVHHVMDEILARFYPKLERMTRGLRQHERRIQAKWLQNNSNLPSFSGETNQRISSSYTSIPNGIVMEVSGVLRLWENSAQSFITRSAQVLHKKRIYHLRPDP</sequence>
<evidence type="ECO:0000313" key="1">
    <source>
        <dbReference type="EMBL" id="VEL34625.1"/>
    </source>
</evidence>
<gene>
    <name evidence="1" type="ORF">PXEA_LOCUS28065</name>
</gene>
<name>A0A3S5BQG1_9PLAT</name>
<evidence type="ECO:0000313" key="2">
    <source>
        <dbReference type="Proteomes" id="UP000784294"/>
    </source>
</evidence>
<protein>
    <submittedName>
        <fullName evidence="1">Uncharacterized protein</fullName>
    </submittedName>
</protein>